<reference evidence="3 4" key="1">
    <citation type="submission" date="2017-06" db="EMBL/GenBank/DDBJ databases">
        <title>Azoarcus.</title>
        <authorList>
            <person name="Woo J.-H."/>
            <person name="Kim H.-S."/>
        </authorList>
    </citation>
    <scope>NUCLEOTIDE SEQUENCE [LARGE SCALE GENOMIC DNA]</scope>
    <source>
        <strain evidence="3 4">TSPY31</strain>
    </source>
</reference>
<dbReference type="InterPro" id="IPR051532">
    <property type="entry name" value="Ester_Hydrolysis_Enzymes"/>
</dbReference>
<dbReference type="PANTHER" id="PTHR30383:SF24">
    <property type="entry name" value="THIOESTERASE 1_PROTEASE 1_LYSOPHOSPHOLIPASE L1"/>
    <property type="match status" value="1"/>
</dbReference>
<dbReference type="InterPro" id="IPR036514">
    <property type="entry name" value="SGNH_hydro_sf"/>
</dbReference>
<dbReference type="PANTHER" id="PTHR30383">
    <property type="entry name" value="THIOESTERASE 1/PROTEASE 1/LYSOPHOSPHOLIPASE L1"/>
    <property type="match status" value="1"/>
</dbReference>
<evidence type="ECO:0000256" key="1">
    <source>
        <dbReference type="SAM" id="SignalP"/>
    </source>
</evidence>
<proteinExistence type="predicted"/>
<feature type="signal peptide" evidence="1">
    <location>
        <begin position="1"/>
        <end position="24"/>
    </location>
</feature>
<dbReference type="Proteomes" id="UP000244930">
    <property type="component" value="Chromosome"/>
</dbReference>
<accession>A0A2U8GRY8</accession>
<sequence length="209" mass="21930">MNRRSFLGILALPLLLTACGKAPALPAVSAGANVLAFGDSVTYGTGAAAGEDWPTLLAARTGWQVINAGIPGDTAQAATARIRPLLDEHQPRLVIIEIGGNDFLRRRAQSAVKEDIRQIVATVKSAGAQPVLVAVPELSLFGLVASKASDAPLYEALAEEERIPLIADVFSDVLSRPELTADKIHPNARGYQEMATGIHAALQQIGLAP</sequence>
<name>A0A2U8GRY8_9RHOO</name>
<dbReference type="KEGG" id="acom:CEW83_15530"/>
<keyword evidence="1" id="KW-0732">Signal</keyword>
<evidence type="ECO:0000259" key="2">
    <source>
        <dbReference type="Pfam" id="PF13472"/>
    </source>
</evidence>
<gene>
    <name evidence="3" type="ORF">CEW83_15530</name>
</gene>
<feature type="chain" id="PRO_5016177158" evidence="1">
    <location>
        <begin position="25"/>
        <end position="209"/>
    </location>
</feature>
<keyword evidence="4" id="KW-1185">Reference proteome</keyword>
<dbReference type="GO" id="GO:0004622">
    <property type="term" value="F:phosphatidylcholine lysophospholipase activity"/>
    <property type="evidence" value="ECO:0007669"/>
    <property type="project" value="TreeGrafter"/>
</dbReference>
<dbReference type="RefSeq" id="WP_108950146.1">
    <property type="nucleotide sequence ID" value="NZ_CP022187.1"/>
</dbReference>
<dbReference type="EMBL" id="CP022187">
    <property type="protein sequence ID" value="AWI76447.1"/>
    <property type="molecule type" value="Genomic_DNA"/>
</dbReference>
<dbReference type="AlphaFoldDB" id="A0A2U8GRY8"/>
<protein>
    <submittedName>
        <fullName evidence="3">Arylesterase</fullName>
    </submittedName>
</protein>
<dbReference type="Gene3D" id="3.40.50.1110">
    <property type="entry name" value="SGNH hydrolase"/>
    <property type="match status" value="1"/>
</dbReference>
<evidence type="ECO:0000313" key="4">
    <source>
        <dbReference type="Proteomes" id="UP000244930"/>
    </source>
</evidence>
<evidence type="ECO:0000313" key="3">
    <source>
        <dbReference type="EMBL" id="AWI76447.1"/>
    </source>
</evidence>
<dbReference type="SUPFAM" id="SSF52266">
    <property type="entry name" value="SGNH hydrolase"/>
    <property type="match status" value="1"/>
</dbReference>
<organism evidence="3 4">
    <name type="scientific">Parazoarcus communis</name>
    <dbReference type="NCBI Taxonomy" id="41977"/>
    <lineage>
        <taxon>Bacteria</taxon>
        <taxon>Pseudomonadati</taxon>
        <taxon>Pseudomonadota</taxon>
        <taxon>Betaproteobacteria</taxon>
        <taxon>Rhodocyclales</taxon>
        <taxon>Zoogloeaceae</taxon>
        <taxon>Parazoarcus</taxon>
    </lineage>
</organism>
<dbReference type="InterPro" id="IPR013830">
    <property type="entry name" value="SGNH_hydro"/>
</dbReference>
<dbReference type="PROSITE" id="PS51257">
    <property type="entry name" value="PROKAR_LIPOPROTEIN"/>
    <property type="match status" value="1"/>
</dbReference>
<feature type="domain" description="SGNH hydrolase-type esterase" evidence="2">
    <location>
        <begin position="36"/>
        <end position="192"/>
    </location>
</feature>
<dbReference type="Pfam" id="PF13472">
    <property type="entry name" value="Lipase_GDSL_2"/>
    <property type="match status" value="1"/>
</dbReference>